<evidence type="ECO:0000313" key="3">
    <source>
        <dbReference type="Proteomes" id="UP000807025"/>
    </source>
</evidence>
<organism evidence="2 3">
    <name type="scientific">Pleurotus eryngii</name>
    <name type="common">Boletus of the steppes</name>
    <dbReference type="NCBI Taxonomy" id="5323"/>
    <lineage>
        <taxon>Eukaryota</taxon>
        <taxon>Fungi</taxon>
        <taxon>Dikarya</taxon>
        <taxon>Basidiomycota</taxon>
        <taxon>Agaricomycotina</taxon>
        <taxon>Agaricomycetes</taxon>
        <taxon>Agaricomycetidae</taxon>
        <taxon>Agaricales</taxon>
        <taxon>Pleurotineae</taxon>
        <taxon>Pleurotaceae</taxon>
        <taxon>Pleurotus</taxon>
    </lineage>
</organism>
<name>A0A9P6A9F0_PLEER</name>
<protein>
    <submittedName>
        <fullName evidence="2">Uncharacterized protein</fullName>
    </submittedName>
</protein>
<feature type="compositionally biased region" description="Basic and acidic residues" evidence="1">
    <location>
        <begin position="14"/>
        <end position="41"/>
    </location>
</feature>
<sequence length="180" mass="21042">MSYLIEPFARNQQRYREHSAHIRMKHKDECQEHTSEEKDKTSPIGTKHRKDIQEAQEVGLKKDHNREQEEKESGLTHERADTTVCAPKQQQATNPQRPQRRNPRTPDDYPNGRQTTLNLKKRKQRNKNQKAIRPKPEKETIKTREQRLGWDGPGVFWLEGVLRCLKEGVSRGPWGAGSEC</sequence>
<comment type="caution">
    <text evidence="2">The sequence shown here is derived from an EMBL/GenBank/DDBJ whole genome shotgun (WGS) entry which is preliminary data.</text>
</comment>
<dbReference type="Proteomes" id="UP000807025">
    <property type="component" value="Unassembled WGS sequence"/>
</dbReference>
<dbReference type="AlphaFoldDB" id="A0A9P6A9F0"/>
<dbReference type="EMBL" id="MU154526">
    <property type="protein sequence ID" value="KAF9500655.1"/>
    <property type="molecule type" value="Genomic_DNA"/>
</dbReference>
<feature type="region of interest" description="Disordered" evidence="1">
    <location>
        <begin position="1"/>
        <end position="144"/>
    </location>
</feature>
<proteinExistence type="predicted"/>
<feature type="compositionally biased region" description="Basic residues" evidence="1">
    <location>
        <begin position="119"/>
        <end position="133"/>
    </location>
</feature>
<evidence type="ECO:0000256" key="1">
    <source>
        <dbReference type="SAM" id="MobiDB-lite"/>
    </source>
</evidence>
<gene>
    <name evidence="2" type="ORF">BDN71DRAFT_1501864</name>
</gene>
<accession>A0A9P6A9F0</accession>
<keyword evidence="3" id="KW-1185">Reference proteome</keyword>
<feature type="compositionally biased region" description="Basic and acidic residues" evidence="1">
    <location>
        <begin position="59"/>
        <end position="81"/>
    </location>
</feature>
<feature type="compositionally biased region" description="Basic and acidic residues" evidence="1">
    <location>
        <begin position="134"/>
        <end position="144"/>
    </location>
</feature>
<reference evidence="2" key="1">
    <citation type="submission" date="2020-11" db="EMBL/GenBank/DDBJ databases">
        <authorList>
            <consortium name="DOE Joint Genome Institute"/>
            <person name="Ahrendt S."/>
            <person name="Riley R."/>
            <person name="Andreopoulos W."/>
            <person name="Labutti K."/>
            <person name="Pangilinan J."/>
            <person name="Ruiz-Duenas F.J."/>
            <person name="Barrasa J.M."/>
            <person name="Sanchez-Garcia M."/>
            <person name="Camarero S."/>
            <person name="Miyauchi S."/>
            <person name="Serrano A."/>
            <person name="Linde D."/>
            <person name="Babiker R."/>
            <person name="Drula E."/>
            <person name="Ayuso-Fernandez I."/>
            <person name="Pacheco R."/>
            <person name="Padilla G."/>
            <person name="Ferreira P."/>
            <person name="Barriuso J."/>
            <person name="Kellner H."/>
            <person name="Castanera R."/>
            <person name="Alfaro M."/>
            <person name="Ramirez L."/>
            <person name="Pisabarro A.G."/>
            <person name="Kuo A."/>
            <person name="Tritt A."/>
            <person name="Lipzen A."/>
            <person name="He G."/>
            <person name="Yan M."/>
            <person name="Ng V."/>
            <person name="Cullen D."/>
            <person name="Martin F."/>
            <person name="Rosso M.-N."/>
            <person name="Henrissat B."/>
            <person name="Hibbett D."/>
            <person name="Martinez A.T."/>
            <person name="Grigoriev I.V."/>
        </authorList>
    </citation>
    <scope>NUCLEOTIDE SEQUENCE</scope>
    <source>
        <strain evidence="2">ATCC 90797</strain>
    </source>
</reference>
<evidence type="ECO:0000313" key="2">
    <source>
        <dbReference type="EMBL" id="KAF9500655.1"/>
    </source>
</evidence>